<feature type="region of interest" description="Disordered" evidence="1">
    <location>
        <begin position="531"/>
        <end position="551"/>
    </location>
</feature>
<dbReference type="Proteomes" id="UP001314263">
    <property type="component" value="Unassembled WGS sequence"/>
</dbReference>
<protein>
    <recommendedName>
        <fullName evidence="6">Protein SMG7</fullName>
    </recommendedName>
</protein>
<feature type="compositionally biased region" description="Polar residues" evidence="1">
    <location>
        <begin position="802"/>
        <end position="815"/>
    </location>
</feature>
<comment type="caution">
    <text evidence="4">The sequence shown here is derived from an EMBL/GenBank/DDBJ whole genome shotgun (WGS) entry which is preliminary data.</text>
</comment>
<dbReference type="Pfam" id="PF10373">
    <property type="entry name" value="EST1_DNA_bind"/>
    <property type="match status" value="1"/>
</dbReference>
<evidence type="ECO:0000256" key="1">
    <source>
        <dbReference type="SAM" id="MobiDB-lite"/>
    </source>
</evidence>
<feature type="compositionally biased region" description="Low complexity" evidence="1">
    <location>
        <begin position="925"/>
        <end position="960"/>
    </location>
</feature>
<feature type="region of interest" description="Disordered" evidence="1">
    <location>
        <begin position="614"/>
        <end position="690"/>
    </location>
</feature>
<dbReference type="InterPro" id="IPR045153">
    <property type="entry name" value="Est1/Ebs1-like"/>
</dbReference>
<organism evidence="4 5">
    <name type="scientific">Coccomyxa viridis</name>
    <dbReference type="NCBI Taxonomy" id="1274662"/>
    <lineage>
        <taxon>Eukaryota</taxon>
        <taxon>Viridiplantae</taxon>
        <taxon>Chlorophyta</taxon>
        <taxon>core chlorophytes</taxon>
        <taxon>Trebouxiophyceae</taxon>
        <taxon>Trebouxiophyceae incertae sedis</taxon>
        <taxon>Coccomyxaceae</taxon>
        <taxon>Coccomyxa</taxon>
    </lineage>
</organism>
<dbReference type="Pfam" id="PF10374">
    <property type="entry name" value="EST1"/>
    <property type="match status" value="1"/>
</dbReference>
<feature type="compositionally biased region" description="Polar residues" evidence="1">
    <location>
        <begin position="884"/>
        <end position="906"/>
    </location>
</feature>
<feature type="domain" description="DNA/RNA-binding" evidence="2">
    <location>
        <begin position="192"/>
        <end position="496"/>
    </location>
</feature>
<dbReference type="Gene3D" id="1.25.40.10">
    <property type="entry name" value="Tetratricopeptide repeat domain"/>
    <property type="match status" value="1"/>
</dbReference>
<evidence type="ECO:0000313" key="5">
    <source>
        <dbReference type="Proteomes" id="UP001314263"/>
    </source>
</evidence>
<feature type="compositionally biased region" description="Polar residues" evidence="1">
    <location>
        <begin position="843"/>
        <end position="855"/>
    </location>
</feature>
<evidence type="ECO:0000313" key="4">
    <source>
        <dbReference type="EMBL" id="CAK0787629.1"/>
    </source>
</evidence>
<feature type="compositionally biased region" description="Acidic residues" evidence="1">
    <location>
        <begin position="629"/>
        <end position="639"/>
    </location>
</feature>
<reference evidence="4 5" key="1">
    <citation type="submission" date="2023-10" db="EMBL/GenBank/DDBJ databases">
        <authorList>
            <person name="Maclean D."/>
            <person name="Macfadyen A."/>
        </authorList>
    </citation>
    <scope>NUCLEOTIDE SEQUENCE [LARGE SCALE GENOMIC DNA]</scope>
</reference>
<feature type="compositionally biased region" description="Low complexity" evidence="1">
    <location>
        <begin position="1382"/>
        <end position="1400"/>
    </location>
</feature>
<proteinExistence type="predicted"/>
<keyword evidence="5" id="KW-1185">Reference proteome</keyword>
<dbReference type="GO" id="GO:0042162">
    <property type="term" value="F:telomeric DNA binding"/>
    <property type="evidence" value="ECO:0007669"/>
    <property type="project" value="TreeGrafter"/>
</dbReference>
<gene>
    <name evidence="4" type="ORF">CVIRNUC_010851</name>
</gene>
<feature type="compositionally biased region" description="Polar residues" evidence="1">
    <location>
        <begin position="1146"/>
        <end position="1161"/>
    </location>
</feature>
<dbReference type="SUPFAM" id="SSF48452">
    <property type="entry name" value="TPR-like"/>
    <property type="match status" value="1"/>
</dbReference>
<dbReference type="GO" id="GO:0070034">
    <property type="term" value="F:telomerase RNA binding"/>
    <property type="evidence" value="ECO:0007669"/>
    <property type="project" value="TreeGrafter"/>
</dbReference>
<evidence type="ECO:0000259" key="3">
    <source>
        <dbReference type="Pfam" id="PF10374"/>
    </source>
</evidence>
<dbReference type="EMBL" id="CAUYUE010000017">
    <property type="protein sequence ID" value="CAK0787629.1"/>
    <property type="molecule type" value="Genomic_DNA"/>
</dbReference>
<feature type="region of interest" description="Disordered" evidence="1">
    <location>
        <begin position="1146"/>
        <end position="1165"/>
    </location>
</feature>
<feature type="region of interest" description="Disordered" evidence="1">
    <location>
        <begin position="1202"/>
        <end position="1229"/>
    </location>
</feature>
<evidence type="ECO:0008006" key="6">
    <source>
        <dbReference type="Google" id="ProtNLM"/>
    </source>
</evidence>
<sequence length="1417" mass="148676">MEGSEEAAAARWRQCGRLVHAVRAGTQEKKFYDDSVKALRAQLRAEFEALLLDDYSYAQAKDAEQMLWKTVFYTVIEEFRRRIKAAIAQGQKGSEPLRKTTAVFVRFLREASTFYALLTSKLQAAYGRLGFTLEFPGLDDLDAVSEQTAMPEFKTSLDCRISIYRCLICLGDLARYEEMAVKDAGSKDWSRAEKYYYQAVDVFPEGGNSFNQLAVLATYSEAHLQAVCHYFRSLAVAHPFQVARENLLLLFDQARAKYESLPASQAAGTPPVKGRGRGGKAATQKPRVPIAQLLPVMAIRFAHAHGVLFCKINLDSFNDILQVAFADLDDLVGRPPVARGSNGEARRSDAMLMQLTIMSLFAAWNADYCPPGRLTGYSETLQAAEVKKHVWALTFGLAARLAYAAACVGDISMLHAGAPLASPLLAPLNVLLQWMATQHDIFRGEDMGSAEAKERAAFWGALCKLLLLMPSPAEMLAATALPEDWQLRAFGPLNAAHQRLEFQLPRAEKDDGELRLQRILESLKGIADLLPDERSQQPWQNLSPPRLEEQAAASGFQRAVLRMFGSSNQAPQAGAVPAAEHGDAQMHEAVATDADAHQASDAPPILAEQQAAAMPPLGNGQPDGGGGDADADDDMEDDERIVYTPAQPALRPPETDLEGSRAYPAPPAATAAHAEMPDRAPEQAPQAQEQQADILDQLMLDGAVQEPQLGTADGLPATNWAGTLRGEGTFSPISVYGAEQTVPKPAMPPVQAAAAADNAGQEAINGIQLPRDLSDADLGLLEVPEADNEQAAPQHEGVRRLQNPQISPERQSQPQHLAAAPGTGLRALPTGLPTPADYASHLQGLQSSIGQQPRQQKPRLYSGPGTVAPPPSALPQPSFAQGPASYSSVLGSQQVAGLPQPQSSYNDVLAAQGGNSAKPAGLSHPAAQAQAPAAVSSGQGAAQDAQQQQQQQQPSLWPPAAGMPNQIATPDNAAGLGTWQAITDSHHSGPSIQANAAAPAEAAGAATFSGHKAKTGVSFMREGDTTGGAGGFLGRDLFANQRSELSRHTSPASMWEAPGPAPAGAPAGDANAPYGGGAVPAMYGGAEGGFYINRDRQPQVPAAPKQGGFYQRDSRDLEAQLLAQALAARTGQPASSQPWTGAALLQPSTAASSHGQMQGSAQLPAAVSEAQAAPVPGLWADAGPPPSVLGSSAARLPGVAGVPQIPGVPQTSMLGSELPQMPHWPNTPGQAMLGGQLGQQQAHSLFSGSLNTSLALSMGMPGLGAPGLGPPGQGTFSYAGSYGQFGTSNGGGYHSGYGVQNGAVHLGSGQPTADQGFAGLSNAQLQQRLALLQQSGGLGMGAPQLQALSAPGQQGQQAAQAKPGSGTFSWLDAFQARQEALKAQAAAPAPSAFPFPGATADASLRLGQPPNEPWRAH</sequence>
<dbReference type="PANTHER" id="PTHR15696">
    <property type="entry name" value="SMG-7 SUPPRESSOR WITH MORPHOLOGICAL EFFECT ON GENITALIA PROTEIN 7"/>
    <property type="match status" value="1"/>
</dbReference>
<accession>A0AAV1IKG4</accession>
<feature type="region of interest" description="Disordered" evidence="1">
    <location>
        <begin position="787"/>
        <end position="966"/>
    </location>
</feature>
<feature type="region of interest" description="Disordered" evidence="1">
    <location>
        <begin position="262"/>
        <end position="284"/>
    </location>
</feature>
<dbReference type="InterPro" id="IPR019458">
    <property type="entry name" value="Est1-like_N"/>
</dbReference>
<feature type="region of interest" description="Disordered" evidence="1">
    <location>
        <begin position="1045"/>
        <end position="1067"/>
    </location>
</feature>
<name>A0AAV1IKG4_9CHLO</name>
<feature type="domain" description="Telomerase activating protein Est1-like N-terminal" evidence="3">
    <location>
        <begin position="63"/>
        <end position="179"/>
    </location>
</feature>
<evidence type="ECO:0000259" key="2">
    <source>
        <dbReference type="Pfam" id="PF10373"/>
    </source>
</evidence>
<dbReference type="PANTHER" id="PTHR15696:SF0">
    <property type="entry name" value="TELOMERASE-BINDING PROTEIN EST1A"/>
    <property type="match status" value="1"/>
</dbReference>
<dbReference type="InterPro" id="IPR011990">
    <property type="entry name" value="TPR-like_helical_dom_sf"/>
</dbReference>
<dbReference type="InterPro" id="IPR018834">
    <property type="entry name" value="DNA/RNA-bd_Est1-type"/>
</dbReference>
<dbReference type="GO" id="GO:0005697">
    <property type="term" value="C:telomerase holoenzyme complex"/>
    <property type="evidence" value="ECO:0007669"/>
    <property type="project" value="TreeGrafter"/>
</dbReference>
<feature type="region of interest" description="Disordered" evidence="1">
    <location>
        <begin position="1382"/>
        <end position="1417"/>
    </location>
</feature>
<dbReference type="GO" id="GO:0000184">
    <property type="term" value="P:nuclear-transcribed mRNA catabolic process, nonsense-mediated decay"/>
    <property type="evidence" value="ECO:0007669"/>
    <property type="project" value="TreeGrafter"/>
</dbReference>